<dbReference type="PANTHER" id="PTHR24379:SF121">
    <property type="entry name" value="C2H2-TYPE DOMAIN-CONTAINING PROTEIN"/>
    <property type="match status" value="1"/>
</dbReference>
<dbReference type="AlphaFoldDB" id="T1EGE0"/>
<keyword evidence="3" id="KW-0217">Developmental protein</keyword>
<reference evidence="14" key="3">
    <citation type="submission" date="2015-06" db="UniProtKB">
        <authorList>
            <consortium name="EnsemblMetazoa"/>
        </authorList>
    </citation>
    <scope>IDENTIFICATION</scope>
</reference>
<gene>
    <name evidence="14" type="primary">20195642</name>
    <name evidence="13" type="ORF">HELRODRAFT_116286</name>
</gene>
<dbReference type="EMBL" id="AMQM01007911">
    <property type="status" value="NOT_ANNOTATED_CDS"/>
    <property type="molecule type" value="Genomic_DNA"/>
</dbReference>
<dbReference type="PANTHER" id="PTHR24379">
    <property type="entry name" value="KRAB AND ZINC FINGER DOMAIN-CONTAINING"/>
    <property type="match status" value="1"/>
</dbReference>
<dbReference type="GO" id="GO:0000981">
    <property type="term" value="F:DNA-binding transcription factor activity, RNA polymerase II-specific"/>
    <property type="evidence" value="ECO:0000318"/>
    <property type="project" value="GO_Central"/>
</dbReference>
<dbReference type="OrthoDB" id="10015593at2759"/>
<evidence type="ECO:0000256" key="11">
    <source>
        <dbReference type="SAM" id="MobiDB-lite"/>
    </source>
</evidence>
<sequence length="525" mass="60424">MTQHFEHQCPHCTYSSRTEGRLKRHIKDFHSNEDSIYTGQHKVKSSAPKRKCRYCQFYTYDQVEFWVHLKKHIKPEKLLECPHCEFVTELKHHLEYHIRVHIGSKPFKCPKCNYSCVNKSMLNSHMKSHTNVYQFRCRDCNYATKYSHSLKLHLIKKKHLADVVLNSDGSLPADGTGHFDSINRRGPPRGPRTMKKSKGMENAFAMGPHLSDPFKFLTDPRMQFAAKQSSDDYYWNDPHRSRSPSETSTTSKDENMIMSNKPSFPPLPGLYSVPPALPARPPPVCLPRRLFDCSFCIEKFTTPIELKCHVEETHYRDLMIFKFNQPKQSSPFLKNLPIKNENSISSPTKSELQEEVVTSVNNVALDLSNASKRKLDEDKDSGHADSPFSVHSSPDSNVKKRARKGRAFKLLTENSDQPDEEEVCNSTSVANHNNDNVDKNVVVQKEEKRSSPPLTTTSTEQNRKLMVDSSWHICRHCEMAFADQMTHRLHMGYHGYFNPFQCNGCGENCVDAFDFMLHLMSKAHN</sequence>
<dbReference type="GeneID" id="20195642"/>
<dbReference type="Proteomes" id="UP000015101">
    <property type="component" value="Unassembled WGS sequence"/>
</dbReference>
<evidence type="ECO:0000256" key="3">
    <source>
        <dbReference type="ARBA" id="ARBA00022473"/>
    </source>
</evidence>
<dbReference type="Pfam" id="PF00096">
    <property type="entry name" value="zf-C2H2"/>
    <property type="match status" value="1"/>
</dbReference>
<keyword evidence="4" id="KW-0479">Metal-binding</keyword>
<keyword evidence="7" id="KW-0862">Zinc</keyword>
<dbReference type="FunFam" id="3.30.160.60:FF:001301">
    <property type="entry name" value="Blast:Protein hunchback"/>
    <property type="match status" value="1"/>
</dbReference>
<feature type="region of interest" description="Disordered" evidence="11">
    <location>
        <begin position="371"/>
        <end position="434"/>
    </location>
</feature>
<dbReference type="InterPro" id="IPR036236">
    <property type="entry name" value="Znf_C2H2_sf"/>
</dbReference>
<dbReference type="SMART" id="SM00355">
    <property type="entry name" value="ZnF_C2H2"/>
    <property type="match status" value="8"/>
</dbReference>
<evidence type="ECO:0000313" key="15">
    <source>
        <dbReference type="Proteomes" id="UP000015101"/>
    </source>
</evidence>
<evidence type="ECO:0000256" key="4">
    <source>
        <dbReference type="ARBA" id="ARBA00022723"/>
    </source>
</evidence>
<comment type="similarity">
    <text evidence="2">Belongs to the hunchback C2H2-type zinc-finger protein family.</text>
</comment>
<dbReference type="SUPFAM" id="SSF57667">
    <property type="entry name" value="beta-beta-alpha zinc fingers"/>
    <property type="match status" value="2"/>
</dbReference>
<name>T1EGE0_HELRO</name>
<dbReference type="FunCoup" id="T1EGE0">
    <property type="interactions" value="15"/>
</dbReference>
<dbReference type="InParanoid" id="T1EGE0"/>
<dbReference type="PROSITE" id="PS50157">
    <property type="entry name" value="ZINC_FINGER_C2H2_2"/>
    <property type="match status" value="3"/>
</dbReference>
<dbReference type="InterPro" id="IPR013087">
    <property type="entry name" value="Znf_C2H2_type"/>
</dbReference>
<accession>T1EGE0</accession>
<dbReference type="STRING" id="6412.T1EGE0"/>
<keyword evidence="9" id="KW-0539">Nucleus</keyword>
<keyword evidence="5" id="KW-0677">Repeat</keyword>
<dbReference type="CTD" id="20195642"/>
<feature type="domain" description="C2H2-type" evidence="12">
    <location>
        <begin position="7"/>
        <end position="35"/>
    </location>
</feature>
<proteinExistence type="inferred from homology"/>
<evidence type="ECO:0000256" key="5">
    <source>
        <dbReference type="ARBA" id="ARBA00022737"/>
    </source>
</evidence>
<evidence type="ECO:0000313" key="14">
    <source>
        <dbReference type="EnsemblMetazoa" id="HelroP116286"/>
    </source>
</evidence>
<comment type="subcellular location">
    <subcellularLocation>
        <location evidence="1">Nucleus</location>
    </subcellularLocation>
</comment>
<evidence type="ECO:0000256" key="9">
    <source>
        <dbReference type="ARBA" id="ARBA00023242"/>
    </source>
</evidence>
<dbReference type="eggNOG" id="KOG1721">
    <property type="taxonomic scope" value="Eukaryota"/>
</dbReference>
<evidence type="ECO:0000313" key="13">
    <source>
        <dbReference type="EMBL" id="ESN91932.1"/>
    </source>
</evidence>
<dbReference type="GO" id="GO:0008270">
    <property type="term" value="F:zinc ion binding"/>
    <property type="evidence" value="ECO:0007669"/>
    <property type="project" value="UniProtKB-KW"/>
</dbReference>
<dbReference type="PROSITE" id="PS00028">
    <property type="entry name" value="ZINC_FINGER_C2H2_1"/>
    <property type="match status" value="4"/>
</dbReference>
<evidence type="ECO:0000256" key="10">
    <source>
        <dbReference type="PROSITE-ProRule" id="PRU00042"/>
    </source>
</evidence>
<dbReference type="GO" id="GO:0040034">
    <property type="term" value="P:regulation of development, heterochronic"/>
    <property type="evidence" value="ECO:0007669"/>
    <property type="project" value="UniProtKB-ARBA"/>
</dbReference>
<dbReference type="GO" id="GO:0000977">
    <property type="term" value="F:RNA polymerase II transcription regulatory region sequence-specific DNA binding"/>
    <property type="evidence" value="ECO:0000318"/>
    <property type="project" value="GO_Central"/>
</dbReference>
<evidence type="ECO:0000256" key="8">
    <source>
        <dbReference type="ARBA" id="ARBA00023125"/>
    </source>
</evidence>
<keyword evidence="15" id="KW-1185">Reference proteome</keyword>
<feature type="compositionally biased region" description="Basic and acidic residues" evidence="11">
    <location>
        <begin position="373"/>
        <end position="383"/>
    </location>
</feature>
<keyword evidence="6 10" id="KW-0863">Zinc-finger</keyword>
<evidence type="ECO:0000256" key="6">
    <source>
        <dbReference type="ARBA" id="ARBA00022771"/>
    </source>
</evidence>
<reference evidence="15" key="1">
    <citation type="submission" date="2012-12" db="EMBL/GenBank/DDBJ databases">
        <authorList>
            <person name="Hellsten U."/>
            <person name="Grimwood J."/>
            <person name="Chapman J.A."/>
            <person name="Shapiro H."/>
            <person name="Aerts A."/>
            <person name="Otillar R.P."/>
            <person name="Terry A.Y."/>
            <person name="Boore J.L."/>
            <person name="Simakov O."/>
            <person name="Marletaz F."/>
            <person name="Cho S.-J."/>
            <person name="Edsinger-Gonzales E."/>
            <person name="Havlak P."/>
            <person name="Kuo D.-H."/>
            <person name="Larsson T."/>
            <person name="Lv J."/>
            <person name="Arendt D."/>
            <person name="Savage R."/>
            <person name="Osoegawa K."/>
            <person name="de Jong P."/>
            <person name="Lindberg D.R."/>
            <person name="Seaver E.C."/>
            <person name="Weisblat D.A."/>
            <person name="Putnam N.H."/>
            <person name="Grigoriev I.V."/>
            <person name="Rokhsar D.S."/>
        </authorList>
    </citation>
    <scope>NUCLEOTIDE SEQUENCE</scope>
</reference>
<reference evidence="13 15" key="2">
    <citation type="journal article" date="2013" name="Nature">
        <title>Insights into bilaterian evolution from three spiralian genomes.</title>
        <authorList>
            <person name="Simakov O."/>
            <person name="Marletaz F."/>
            <person name="Cho S.J."/>
            <person name="Edsinger-Gonzales E."/>
            <person name="Havlak P."/>
            <person name="Hellsten U."/>
            <person name="Kuo D.H."/>
            <person name="Larsson T."/>
            <person name="Lv J."/>
            <person name="Arendt D."/>
            <person name="Savage R."/>
            <person name="Osoegawa K."/>
            <person name="de Jong P."/>
            <person name="Grimwood J."/>
            <person name="Chapman J.A."/>
            <person name="Shapiro H."/>
            <person name="Aerts A."/>
            <person name="Otillar R.P."/>
            <person name="Terry A.Y."/>
            <person name="Boore J.L."/>
            <person name="Grigoriev I.V."/>
            <person name="Lindberg D.R."/>
            <person name="Seaver E.C."/>
            <person name="Weisblat D.A."/>
            <person name="Putnam N.H."/>
            <person name="Rokhsar D.S."/>
        </authorList>
    </citation>
    <scope>NUCLEOTIDE SEQUENCE</scope>
</reference>
<protein>
    <submittedName>
        <fullName evidence="14">Hunchback-like</fullName>
    </submittedName>
</protein>
<evidence type="ECO:0000256" key="1">
    <source>
        <dbReference type="ARBA" id="ARBA00004123"/>
    </source>
</evidence>
<evidence type="ECO:0000256" key="2">
    <source>
        <dbReference type="ARBA" id="ARBA00007746"/>
    </source>
</evidence>
<dbReference type="EnsemblMetazoa" id="HelroT116286">
    <property type="protein sequence ID" value="HelroP116286"/>
    <property type="gene ID" value="HelroG116286"/>
</dbReference>
<dbReference type="GO" id="GO:0006357">
    <property type="term" value="P:regulation of transcription by RNA polymerase II"/>
    <property type="evidence" value="ECO:0000318"/>
    <property type="project" value="GO_Central"/>
</dbReference>
<dbReference type="HOGENOM" id="CLU_021336_0_0_1"/>
<evidence type="ECO:0000259" key="12">
    <source>
        <dbReference type="PROSITE" id="PS50157"/>
    </source>
</evidence>
<dbReference type="RefSeq" id="XP_009030004.1">
    <property type="nucleotide sequence ID" value="XM_009031756.1"/>
</dbReference>
<dbReference type="GO" id="GO:0005634">
    <property type="term" value="C:nucleus"/>
    <property type="evidence" value="ECO:0007669"/>
    <property type="project" value="UniProtKB-SubCell"/>
</dbReference>
<keyword evidence="8" id="KW-0238">DNA-binding</keyword>
<dbReference type="Gene3D" id="3.30.160.60">
    <property type="entry name" value="Classic Zinc Finger"/>
    <property type="match status" value="2"/>
</dbReference>
<dbReference type="GO" id="GO:0000122">
    <property type="term" value="P:negative regulation of transcription by RNA polymerase II"/>
    <property type="evidence" value="ECO:0007669"/>
    <property type="project" value="UniProtKB-ARBA"/>
</dbReference>
<dbReference type="KEGG" id="hro:HELRODRAFT_116286"/>
<feature type="domain" description="C2H2-type" evidence="12">
    <location>
        <begin position="79"/>
        <end position="106"/>
    </location>
</feature>
<dbReference type="EMBL" id="KB097687">
    <property type="protein sequence ID" value="ESN91932.1"/>
    <property type="molecule type" value="Genomic_DNA"/>
</dbReference>
<feature type="region of interest" description="Disordered" evidence="11">
    <location>
        <begin position="233"/>
        <end position="258"/>
    </location>
</feature>
<organism evidence="14 15">
    <name type="scientific">Helobdella robusta</name>
    <name type="common">Californian leech</name>
    <dbReference type="NCBI Taxonomy" id="6412"/>
    <lineage>
        <taxon>Eukaryota</taxon>
        <taxon>Metazoa</taxon>
        <taxon>Spiralia</taxon>
        <taxon>Lophotrochozoa</taxon>
        <taxon>Annelida</taxon>
        <taxon>Clitellata</taxon>
        <taxon>Hirudinea</taxon>
        <taxon>Rhynchobdellida</taxon>
        <taxon>Glossiphoniidae</taxon>
        <taxon>Helobdella</taxon>
    </lineage>
</organism>
<feature type="region of interest" description="Disordered" evidence="11">
    <location>
        <begin position="175"/>
        <end position="195"/>
    </location>
</feature>
<feature type="domain" description="C2H2-type" evidence="12">
    <location>
        <begin position="107"/>
        <end position="134"/>
    </location>
</feature>
<evidence type="ECO:0000256" key="7">
    <source>
        <dbReference type="ARBA" id="ARBA00022833"/>
    </source>
</evidence>